<dbReference type="Gene3D" id="1.10.10.60">
    <property type="entry name" value="Homeodomain-like"/>
    <property type="match status" value="1"/>
</dbReference>
<evidence type="ECO:0000259" key="7">
    <source>
        <dbReference type="PROSITE" id="PS50045"/>
    </source>
</evidence>
<dbReference type="PANTHER" id="PTHR32071:SF57">
    <property type="entry name" value="C4-DICARBOXYLATE TRANSPORT TRANSCRIPTIONAL REGULATORY PROTEIN DCTD"/>
    <property type="match status" value="1"/>
</dbReference>
<dbReference type="GO" id="GO:0005524">
    <property type="term" value="F:ATP binding"/>
    <property type="evidence" value="ECO:0007669"/>
    <property type="project" value="UniProtKB-KW"/>
</dbReference>
<evidence type="ECO:0000256" key="6">
    <source>
        <dbReference type="ARBA" id="ARBA00023163"/>
    </source>
</evidence>
<dbReference type="GO" id="GO:0006355">
    <property type="term" value="P:regulation of DNA-templated transcription"/>
    <property type="evidence" value="ECO:0007669"/>
    <property type="project" value="InterPro"/>
</dbReference>
<dbReference type="CDD" id="cd00009">
    <property type="entry name" value="AAA"/>
    <property type="match status" value="1"/>
</dbReference>
<dbReference type="InterPro" id="IPR009057">
    <property type="entry name" value="Homeodomain-like_sf"/>
</dbReference>
<dbReference type="PROSITE" id="PS50045">
    <property type="entry name" value="SIGMA54_INTERACT_4"/>
    <property type="match status" value="1"/>
</dbReference>
<dbReference type="Proteomes" id="UP000516148">
    <property type="component" value="Chromosome"/>
</dbReference>
<dbReference type="Pfam" id="PF00158">
    <property type="entry name" value="Sigma54_activat"/>
    <property type="match status" value="1"/>
</dbReference>
<feature type="domain" description="Sigma-54 factor interaction" evidence="7">
    <location>
        <begin position="1"/>
        <end position="230"/>
    </location>
</feature>
<evidence type="ECO:0000256" key="4">
    <source>
        <dbReference type="ARBA" id="ARBA00023015"/>
    </source>
</evidence>
<dbReference type="SUPFAM" id="SSF46689">
    <property type="entry name" value="Homeodomain-like"/>
    <property type="match status" value="1"/>
</dbReference>
<keyword evidence="4" id="KW-0805">Transcription regulation</keyword>
<dbReference type="AlphaFoldDB" id="A0A7H0LRB8"/>
<dbReference type="InterPro" id="IPR002197">
    <property type="entry name" value="HTH_Fis"/>
</dbReference>
<keyword evidence="2" id="KW-0067">ATP-binding</keyword>
<dbReference type="InterPro" id="IPR025943">
    <property type="entry name" value="Sigma_54_int_dom_ATP-bd_2"/>
</dbReference>
<dbReference type="Gene3D" id="3.40.50.300">
    <property type="entry name" value="P-loop containing nucleotide triphosphate hydrolases"/>
    <property type="match status" value="1"/>
</dbReference>
<dbReference type="FunFam" id="3.40.50.300:FF:000006">
    <property type="entry name" value="DNA-binding transcriptional regulator NtrC"/>
    <property type="match status" value="1"/>
</dbReference>
<dbReference type="EMBL" id="CP061038">
    <property type="protein sequence ID" value="QNQ12221.1"/>
    <property type="molecule type" value="Genomic_DNA"/>
</dbReference>
<name>A0A7H0LRB8_9SPHN</name>
<dbReference type="GO" id="GO:0043565">
    <property type="term" value="F:sequence-specific DNA binding"/>
    <property type="evidence" value="ECO:0007669"/>
    <property type="project" value="InterPro"/>
</dbReference>
<dbReference type="Pfam" id="PF25601">
    <property type="entry name" value="AAA_lid_14"/>
    <property type="match status" value="1"/>
</dbReference>
<organism evidence="8 9">
    <name type="scientific">Sphingomonas alpina</name>
    <dbReference type="NCBI Taxonomy" id="653931"/>
    <lineage>
        <taxon>Bacteria</taxon>
        <taxon>Pseudomonadati</taxon>
        <taxon>Pseudomonadota</taxon>
        <taxon>Alphaproteobacteria</taxon>
        <taxon>Sphingomonadales</taxon>
        <taxon>Sphingomonadaceae</taxon>
        <taxon>Sphingomonas</taxon>
    </lineage>
</organism>
<dbReference type="InterPro" id="IPR003593">
    <property type="entry name" value="AAA+_ATPase"/>
</dbReference>
<dbReference type="GO" id="GO:0000160">
    <property type="term" value="P:phosphorelay signal transduction system"/>
    <property type="evidence" value="ECO:0007669"/>
    <property type="project" value="UniProtKB-KW"/>
</dbReference>
<dbReference type="PROSITE" id="PS00676">
    <property type="entry name" value="SIGMA54_INTERACT_2"/>
    <property type="match status" value="1"/>
</dbReference>
<dbReference type="Pfam" id="PF02954">
    <property type="entry name" value="HTH_8"/>
    <property type="match status" value="1"/>
</dbReference>
<reference evidence="8 9" key="1">
    <citation type="submission" date="2020-09" db="EMBL/GenBank/DDBJ databases">
        <title>Sphingomonas sp., a new species isolated from pork steak.</title>
        <authorList>
            <person name="Heidler von Heilborn D."/>
        </authorList>
    </citation>
    <scope>NUCLEOTIDE SEQUENCE [LARGE SCALE GENOMIC DNA]</scope>
    <source>
        <strain evidence="9">S8-3T</strain>
    </source>
</reference>
<gene>
    <name evidence="8" type="ORF">H3Z74_24075</name>
</gene>
<evidence type="ECO:0000256" key="1">
    <source>
        <dbReference type="ARBA" id="ARBA00022741"/>
    </source>
</evidence>
<dbReference type="InterPro" id="IPR027417">
    <property type="entry name" value="P-loop_NTPase"/>
</dbReference>
<keyword evidence="6" id="KW-0804">Transcription</keyword>
<evidence type="ECO:0000256" key="3">
    <source>
        <dbReference type="ARBA" id="ARBA00023012"/>
    </source>
</evidence>
<evidence type="ECO:0000256" key="2">
    <source>
        <dbReference type="ARBA" id="ARBA00022840"/>
    </source>
</evidence>
<keyword evidence="1" id="KW-0547">Nucleotide-binding</keyword>
<keyword evidence="3" id="KW-0902">Two-component regulatory system</keyword>
<dbReference type="KEGG" id="spap:H3Z74_24075"/>
<protein>
    <submittedName>
        <fullName evidence="8">Sigma 54-interacting transcriptional regulator</fullName>
    </submittedName>
</protein>
<evidence type="ECO:0000313" key="8">
    <source>
        <dbReference type="EMBL" id="QNQ12221.1"/>
    </source>
</evidence>
<evidence type="ECO:0000256" key="5">
    <source>
        <dbReference type="ARBA" id="ARBA00023159"/>
    </source>
</evidence>
<keyword evidence="9" id="KW-1185">Reference proteome</keyword>
<sequence>MLGTSDAITRLRALTPKIARSSAPILITGSTGTGKEHFARGLHRASRRAHAPFVAINCGAIPDTLFEAELFGFERGSFTGAFQAQKGKAVLADGGTLFLDEIGELPPLSQTKLLRMLEEREVNPIGAPRPVKVDLRIVAATNRAVEEQVEEGSFRSDLYYRLNVARVDLPDLSERREDIALYLHHFIDRFNRRDDCRVGSPDNELMNVLLDYDWPGNVREVRNFVEGVFIDPPDGPIGVCHIPAAFLRLQSSYSRSSDEERNLILSVLEKTDWNKVEAAKELHWSRMTLYRKLTKHHVTRGGAGS</sequence>
<dbReference type="Gene3D" id="1.10.8.60">
    <property type="match status" value="1"/>
</dbReference>
<dbReference type="PANTHER" id="PTHR32071">
    <property type="entry name" value="TRANSCRIPTIONAL REGULATORY PROTEIN"/>
    <property type="match status" value="1"/>
</dbReference>
<dbReference type="SUPFAM" id="SSF52540">
    <property type="entry name" value="P-loop containing nucleoside triphosphate hydrolases"/>
    <property type="match status" value="1"/>
</dbReference>
<dbReference type="PRINTS" id="PR01590">
    <property type="entry name" value="HTHFIS"/>
</dbReference>
<proteinExistence type="predicted"/>
<dbReference type="SMART" id="SM00382">
    <property type="entry name" value="AAA"/>
    <property type="match status" value="1"/>
</dbReference>
<dbReference type="InterPro" id="IPR002078">
    <property type="entry name" value="Sigma_54_int"/>
</dbReference>
<dbReference type="InterPro" id="IPR058031">
    <property type="entry name" value="AAA_lid_NorR"/>
</dbReference>
<keyword evidence="5" id="KW-0010">Activator</keyword>
<accession>A0A7H0LRB8</accession>
<evidence type="ECO:0000313" key="9">
    <source>
        <dbReference type="Proteomes" id="UP000516148"/>
    </source>
</evidence>